<evidence type="ECO:0000313" key="5">
    <source>
        <dbReference type="Proteomes" id="UP001347796"/>
    </source>
</evidence>
<evidence type="ECO:0000256" key="1">
    <source>
        <dbReference type="PROSITE-ProRule" id="PRU00047"/>
    </source>
</evidence>
<keyword evidence="5" id="KW-1185">Reference proteome</keyword>
<evidence type="ECO:0000313" key="4">
    <source>
        <dbReference type="EMBL" id="KAK6167158.1"/>
    </source>
</evidence>
<dbReference type="EMBL" id="JAZGQO010000018">
    <property type="protein sequence ID" value="KAK6167158.1"/>
    <property type="molecule type" value="Genomic_DNA"/>
</dbReference>
<comment type="caution">
    <text evidence="4">The sequence shown here is derived from an EMBL/GenBank/DDBJ whole genome shotgun (WGS) entry which is preliminary data.</text>
</comment>
<dbReference type="InterPro" id="IPR036875">
    <property type="entry name" value="Znf_CCHC_sf"/>
</dbReference>
<feature type="coiled-coil region" evidence="2">
    <location>
        <begin position="28"/>
        <end position="55"/>
    </location>
</feature>
<protein>
    <recommendedName>
        <fullName evidence="3">CCHC-type domain-containing protein</fullName>
    </recommendedName>
</protein>
<evidence type="ECO:0000256" key="2">
    <source>
        <dbReference type="SAM" id="Coils"/>
    </source>
</evidence>
<evidence type="ECO:0000259" key="3">
    <source>
        <dbReference type="PROSITE" id="PS50158"/>
    </source>
</evidence>
<keyword evidence="1" id="KW-0862">Zinc</keyword>
<dbReference type="SUPFAM" id="SSF57756">
    <property type="entry name" value="Retrovirus zinc finger-like domains"/>
    <property type="match status" value="1"/>
</dbReference>
<dbReference type="Pfam" id="PF00098">
    <property type="entry name" value="zf-CCHC"/>
    <property type="match status" value="1"/>
</dbReference>
<organism evidence="4 5">
    <name type="scientific">Patella caerulea</name>
    <name type="common">Rayed Mediterranean limpet</name>
    <dbReference type="NCBI Taxonomy" id="87958"/>
    <lineage>
        <taxon>Eukaryota</taxon>
        <taxon>Metazoa</taxon>
        <taxon>Spiralia</taxon>
        <taxon>Lophotrochozoa</taxon>
        <taxon>Mollusca</taxon>
        <taxon>Gastropoda</taxon>
        <taxon>Patellogastropoda</taxon>
        <taxon>Patelloidea</taxon>
        <taxon>Patellidae</taxon>
        <taxon>Patella</taxon>
    </lineage>
</organism>
<keyword evidence="2" id="KW-0175">Coiled coil</keyword>
<keyword evidence="1" id="KW-0863">Zinc-finger</keyword>
<accession>A0AAN8G7Q2</accession>
<dbReference type="AlphaFoldDB" id="A0AAN8G7Q2"/>
<reference evidence="4 5" key="1">
    <citation type="submission" date="2024-01" db="EMBL/GenBank/DDBJ databases">
        <title>The genome of the rayed Mediterranean limpet Patella caerulea (Linnaeus, 1758).</title>
        <authorList>
            <person name="Anh-Thu Weber A."/>
            <person name="Halstead-Nussloch G."/>
        </authorList>
    </citation>
    <scope>NUCLEOTIDE SEQUENCE [LARGE SCALE GENOMIC DNA]</scope>
    <source>
        <strain evidence="4">AATW-2023a</strain>
        <tissue evidence="4">Whole specimen</tissue>
    </source>
</reference>
<dbReference type="SMART" id="SM00343">
    <property type="entry name" value="ZnF_C2HC"/>
    <property type="match status" value="1"/>
</dbReference>
<name>A0AAN8G7Q2_PATCE</name>
<dbReference type="GO" id="GO:0008270">
    <property type="term" value="F:zinc ion binding"/>
    <property type="evidence" value="ECO:0007669"/>
    <property type="project" value="UniProtKB-KW"/>
</dbReference>
<dbReference type="Proteomes" id="UP001347796">
    <property type="component" value="Unassembled WGS sequence"/>
</dbReference>
<proteinExistence type="predicted"/>
<dbReference type="InterPro" id="IPR001878">
    <property type="entry name" value="Znf_CCHC"/>
</dbReference>
<dbReference type="PROSITE" id="PS50158">
    <property type="entry name" value="ZF_CCHC"/>
    <property type="match status" value="1"/>
</dbReference>
<gene>
    <name evidence="4" type="ORF">SNE40_021253</name>
</gene>
<dbReference type="GO" id="GO:0003676">
    <property type="term" value="F:nucleic acid binding"/>
    <property type="evidence" value="ECO:0007669"/>
    <property type="project" value="InterPro"/>
</dbReference>
<sequence length="175" mass="20695">MLALADRSSRLRILYQIGKTWILFDIFQFDARQEIKRLKEQKHKQEKESVEVMVREVEEYSSRTSDINLDTLHQKLILLDEKARKSCDQSAEEYGFILQRFLANKHNPNVGSLIVFMLSSKKEYQLMEKEQKFIKAWGDQPSKQRFHKPRFIPQSPKIICYKCGEMGHVVAKCNK</sequence>
<feature type="domain" description="CCHC-type" evidence="3">
    <location>
        <begin position="160"/>
        <end position="173"/>
    </location>
</feature>
<keyword evidence="1" id="KW-0479">Metal-binding</keyword>